<proteinExistence type="predicted"/>
<dbReference type="Proteomes" id="UP000783686">
    <property type="component" value="Unassembled WGS sequence"/>
</dbReference>
<keyword evidence="1" id="KW-0472">Membrane</keyword>
<sequence length="218" mass="25020">MGIKCHCDTDFRNGTVFLPCVNDECHTDGSCATVFRDHQFNVCWPELVNKDHCIIVGQTHNISSSVCYCNDKDYCNDEVDLEWDITSPENATFFDDEYDIFEYKGRKGIPKTSRYGRPKYPFYRNPVETIANPQAVNRNSVPQLATTAENLEILTNDLDFFDKIAKFYHKYIIGLPYYVYGALVLFGFVLWVSGGYCVETFCSFGRKKETASTQEFSV</sequence>
<accession>A0A811KD70</accession>
<organism evidence="2 3">
    <name type="scientific">Bursaphelenchus okinawaensis</name>
    <dbReference type="NCBI Taxonomy" id="465554"/>
    <lineage>
        <taxon>Eukaryota</taxon>
        <taxon>Metazoa</taxon>
        <taxon>Ecdysozoa</taxon>
        <taxon>Nematoda</taxon>
        <taxon>Chromadorea</taxon>
        <taxon>Rhabditida</taxon>
        <taxon>Tylenchina</taxon>
        <taxon>Tylenchomorpha</taxon>
        <taxon>Aphelenchoidea</taxon>
        <taxon>Aphelenchoididae</taxon>
        <taxon>Bursaphelenchus</taxon>
    </lineage>
</organism>
<dbReference type="Proteomes" id="UP000614601">
    <property type="component" value="Unassembled WGS sequence"/>
</dbReference>
<comment type="caution">
    <text evidence="2">The sequence shown here is derived from an EMBL/GenBank/DDBJ whole genome shotgun (WGS) entry which is preliminary data.</text>
</comment>
<reference evidence="2" key="1">
    <citation type="submission" date="2020-09" db="EMBL/GenBank/DDBJ databases">
        <authorList>
            <person name="Kikuchi T."/>
        </authorList>
    </citation>
    <scope>NUCLEOTIDE SEQUENCE</scope>
    <source>
        <strain evidence="2">SH1</strain>
    </source>
</reference>
<dbReference type="EMBL" id="CAJFCW020000003">
    <property type="protein sequence ID" value="CAG9102426.1"/>
    <property type="molecule type" value="Genomic_DNA"/>
</dbReference>
<protein>
    <submittedName>
        <fullName evidence="2">Uncharacterized protein</fullName>
    </submittedName>
</protein>
<keyword evidence="3" id="KW-1185">Reference proteome</keyword>
<evidence type="ECO:0000313" key="3">
    <source>
        <dbReference type="Proteomes" id="UP000614601"/>
    </source>
</evidence>
<name>A0A811KD70_9BILA</name>
<dbReference type="AlphaFoldDB" id="A0A811KD70"/>
<evidence type="ECO:0000256" key="1">
    <source>
        <dbReference type="SAM" id="Phobius"/>
    </source>
</evidence>
<keyword evidence="1" id="KW-1133">Transmembrane helix</keyword>
<feature type="transmembrane region" description="Helical" evidence="1">
    <location>
        <begin position="177"/>
        <end position="198"/>
    </location>
</feature>
<dbReference type="EMBL" id="CAJFDH010000003">
    <property type="protein sequence ID" value="CAD5214268.1"/>
    <property type="molecule type" value="Genomic_DNA"/>
</dbReference>
<keyword evidence="1" id="KW-0812">Transmembrane</keyword>
<gene>
    <name evidence="2" type="ORF">BOKJ2_LOCUS5508</name>
</gene>
<evidence type="ECO:0000313" key="2">
    <source>
        <dbReference type="EMBL" id="CAD5214268.1"/>
    </source>
</evidence>